<proteinExistence type="predicted"/>
<protein>
    <submittedName>
        <fullName evidence="2">Uncharacterized protein</fullName>
    </submittedName>
</protein>
<evidence type="ECO:0000313" key="2">
    <source>
        <dbReference type="EMBL" id="KAF8880913.1"/>
    </source>
</evidence>
<dbReference type="Proteomes" id="UP000724874">
    <property type="component" value="Unassembled WGS sequence"/>
</dbReference>
<dbReference type="AlphaFoldDB" id="A0A9P5TIN9"/>
<reference evidence="2" key="1">
    <citation type="submission" date="2020-11" db="EMBL/GenBank/DDBJ databases">
        <authorList>
            <consortium name="DOE Joint Genome Institute"/>
            <person name="Ahrendt S."/>
            <person name="Riley R."/>
            <person name="Andreopoulos W."/>
            <person name="LaButti K."/>
            <person name="Pangilinan J."/>
            <person name="Ruiz-duenas F.J."/>
            <person name="Barrasa J.M."/>
            <person name="Sanchez-Garcia M."/>
            <person name="Camarero S."/>
            <person name="Miyauchi S."/>
            <person name="Serrano A."/>
            <person name="Linde D."/>
            <person name="Babiker R."/>
            <person name="Drula E."/>
            <person name="Ayuso-Fernandez I."/>
            <person name="Pacheco R."/>
            <person name="Padilla G."/>
            <person name="Ferreira P."/>
            <person name="Barriuso J."/>
            <person name="Kellner H."/>
            <person name="Castanera R."/>
            <person name="Alfaro M."/>
            <person name="Ramirez L."/>
            <person name="Pisabarro A.G."/>
            <person name="Kuo A."/>
            <person name="Tritt A."/>
            <person name="Lipzen A."/>
            <person name="He G."/>
            <person name="Yan M."/>
            <person name="Ng V."/>
            <person name="Cullen D."/>
            <person name="Martin F."/>
            <person name="Rosso M.-N."/>
            <person name="Henrissat B."/>
            <person name="Hibbett D."/>
            <person name="Martinez A.T."/>
            <person name="Grigoriev I.V."/>
        </authorList>
    </citation>
    <scope>NUCLEOTIDE SEQUENCE</scope>
    <source>
        <strain evidence="2">AH 44721</strain>
    </source>
</reference>
<dbReference type="EMBL" id="JADNYJ010000136">
    <property type="protein sequence ID" value="KAF8880913.1"/>
    <property type="molecule type" value="Genomic_DNA"/>
</dbReference>
<organism evidence="2 3">
    <name type="scientific">Gymnopilus junonius</name>
    <name type="common">Spectacular rustgill mushroom</name>
    <name type="synonym">Gymnopilus spectabilis subsp. junonius</name>
    <dbReference type="NCBI Taxonomy" id="109634"/>
    <lineage>
        <taxon>Eukaryota</taxon>
        <taxon>Fungi</taxon>
        <taxon>Dikarya</taxon>
        <taxon>Basidiomycota</taxon>
        <taxon>Agaricomycotina</taxon>
        <taxon>Agaricomycetes</taxon>
        <taxon>Agaricomycetidae</taxon>
        <taxon>Agaricales</taxon>
        <taxon>Agaricineae</taxon>
        <taxon>Hymenogastraceae</taxon>
        <taxon>Gymnopilus</taxon>
    </lineage>
</organism>
<keyword evidence="3" id="KW-1185">Reference proteome</keyword>
<evidence type="ECO:0000313" key="3">
    <source>
        <dbReference type="Proteomes" id="UP000724874"/>
    </source>
</evidence>
<evidence type="ECO:0000256" key="1">
    <source>
        <dbReference type="SAM" id="Phobius"/>
    </source>
</evidence>
<keyword evidence="1" id="KW-1133">Transmembrane helix</keyword>
<name>A0A9P5TIN9_GYMJU</name>
<keyword evidence="1" id="KW-0472">Membrane</keyword>
<comment type="caution">
    <text evidence="2">The sequence shown here is derived from an EMBL/GenBank/DDBJ whole genome shotgun (WGS) entry which is preliminary data.</text>
</comment>
<accession>A0A9P5TIN9</accession>
<sequence length="96" mass="10756">MIPIRTPNPGHCMDFWIKKLQTLVRVQIVTCDSLGHPSDTFVRSSAFIGRLGTLICLRLFIWSSATQFIFLFWTTLLGVIILSASSDLVVGMRPVC</sequence>
<keyword evidence="1" id="KW-0812">Transmembrane</keyword>
<feature type="transmembrane region" description="Helical" evidence="1">
    <location>
        <begin position="59"/>
        <end position="84"/>
    </location>
</feature>
<gene>
    <name evidence="2" type="ORF">CPB84DRAFT_1792227</name>
</gene>